<protein>
    <submittedName>
        <fullName evidence="2">CUGBP Elav-like family member 4</fullName>
    </submittedName>
</protein>
<evidence type="ECO:0000313" key="2">
    <source>
        <dbReference type="EMBL" id="KAA0715287.1"/>
    </source>
</evidence>
<sequence length="71" mass="7867">MHPLAKRFPSNQPSSPSNREKDRRAVICLFTTCRRSSATLSSCRCFCLLATSFPPKSLWTGPPIRASVLVS</sequence>
<dbReference type="Proteomes" id="UP000324632">
    <property type="component" value="Chromosome 11"/>
</dbReference>
<evidence type="ECO:0000256" key="1">
    <source>
        <dbReference type="SAM" id="MobiDB-lite"/>
    </source>
</evidence>
<proteinExistence type="predicted"/>
<gene>
    <name evidence="2" type="ORF">E1301_Tti022441</name>
</gene>
<organism evidence="2 3">
    <name type="scientific">Triplophysa tibetana</name>
    <dbReference type="NCBI Taxonomy" id="1572043"/>
    <lineage>
        <taxon>Eukaryota</taxon>
        <taxon>Metazoa</taxon>
        <taxon>Chordata</taxon>
        <taxon>Craniata</taxon>
        <taxon>Vertebrata</taxon>
        <taxon>Euteleostomi</taxon>
        <taxon>Actinopterygii</taxon>
        <taxon>Neopterygii</taxon>
        <taxon>Teleostei</taxon>
        <taxon>Ostariophysi</taxon>
        <taxon>Cypriniformes</taxon>
        <taxon>Nemacheilidae</taxon>
        <taxon>Triplophysa</taxon>
    </lineage>
</organism>
<evidence type="ECO:0000313" key="3">
    <source>
        <dbReference type="Proteomes" id="UP000324632"/>
    </source>
</evidence>
<dbReference type="AlphaFoldDB" id="A0A5A9P3K8"/>
<name>A0A5A9P3K8_9TELE</name>
<feature type="region of interest" description="Disordered" evidence="1">
    <location>
        <begin position="1"/>
        <end position="20"/>
    </location>
</feature>
<comment type="caution">
    <text evidence="2">The sequence shown here is derived from an EMBL/GenBank/DDBJ whole genome shotgun (WGS) entry which is preliminary data.</text>
</comment>
<reference evidence="2 3" key="1">
    <citation type="journal article" date="2019" name="Mol. Ecol. Resour.">
        <title>Chromosome-level genome assembly of Triplophysa tibetana, a fish adapted to the harsh high-altitude environment of the Tibetan Plateau.</title>
        <authorList>
            <person name="Yang X."/>
            <person name="Liu H."/>
            <person name="Ma Z."/>
            <person name="Zou Y."/>
            <person name="Zou M."/>
            <person name="Mao Y."/>
            <person name="Li X."/>
            <person name="Wang H."/>
            <person name="Chen T."/>
            <person name="Wang W."/>
            <person name="Yang R."/>
        </authorList>
    </citation>
    <scope>NUCLEOTIDE SEQUENCE [LARGE SCALE GENOMIC DNA]</scope>
    <source>
        <strain evidence="2">TTIB1903HZAU</strain>
        <tissue evidence="2">Muscle</tissue>
    </source>
</reference>
<keyword evidence="3" id="KW-1185">Reference proteome</keyword>
<dbReference type="EMBL" id="SOYY01000011">
    <property type="protein sequence ID" value="KAA0715287.1"/>
    <property type="molecule type" value="Genomic_DNA"/>
</dbReference>
<accession>A0A5A9P3K8</accession>